<protein>
    <recommendedName>
        <fullName evidence="1">Glutamine amidotransferase domain-containing protein</fullName>
    </recommendedName>
</protein>
<dbReference type="Gene3D" id="3.40.50.880">
    <property type="match status" value="1"/>
</dbReference>
<name>A0A917IBG1_9HYPH</name>
<dbReference type="Proteomes" id="UP000603912">
    <property type="component" value="Unassembled WGS sequence"/>
</dbReference>
<dbReference type="Pfam" id="PF00117">
    <property type="entry name" value="GATase"/>
    <property type="match status" value="1"/>
</dbReference>
<keyword evidence="3" id="KW-1185">Reference proteome</keyword>
<feature type="domain" description="Glutamine amidotransferase" evidence="1">
    <location>
        <begin position="60"/>
        <end position="204"/>
    </location>
</feature>
<dbReference type="InterPro" id="IPR017926">
    <property type="entry name" value="GATASE"/>
</dbReference>
<dbReference type="PANTHER" id="PTHR42695">
    <property type="entry name" value="GLUTAMINE AMIDOTRANSFERASE YLR126C-RELATED"/>
    <property type="match status" value="1"/>
</dbReference>
<reference evidence="2" key="2">
    <citation type="submission" date="2020-09" db="EMBL/GenBank/DDBJ databases">
        <authorList>
            <person name="Sun Q."/>
            <person name="Zhou Y."/>
        </authorList>
    </citation>
    <scope>NUCLEOTIDE SEQUENCE</scope>
    <source>
        <strain evidence="2">CGMCC 1.12214</strain>
    </source>
</reference>
<reference evidence="2" key="1">
    <citation type="journal article" date="2014" name="Int. J. Syst. Evol. Microbiol.">
        <title>Complete genome sequence of Corynebacterium casei LMG S-19264T (=DSM 44701T), isolated from a smear-ripened cheese.</title>
        <authorList>
            <consortium name="US DOE Joint Genome Institute (JGI-PGF)"/>
            <person name="Walter F."/>
            <person name="Albersmeier A."/>
            <person name="Kalinowski J."/>
            <person name="Ruckert C."/>
        </authorList>
    </citation>
    <scope>NUCLEOTIDE SEQUENCE</scope>
    <source>
        <strain evidence="2">CGMCC 1.12214</strain>
    </source>
</reference>
<gene>
    <name evidence="2" type="ORF">GCM10007036_39710</name>
</gene>
<dbReference type="EMBL" id="BMES01000002">
    <property type="protein sequence ID" value="GGH29640.1"/>
    <property type="molecule type" value="Genomic_DNA"/>
</dbReference>
<dbReference type="GO" id="GO:0005829">
    <property type="term" value="C:cytosol"/>
    <property type="evidence" value="ECO:0007669"/>
    <property type="project" value="TreeGrafter"/>
</dbReference>
<dbReference type="InterPro" id="IPR029062">
    <property type="entry name" value="Class_I_gatase-like"/>
</dbReference>
<dbReference type="RefSeq" id="WP_188519404.1">
    <property type="nucleotide sequence ID" value="NZ_BMES01000002.1"/>
</dbReference>
<dbReference type="PROSITE" id="PS51273">
    <property type="entry name" value="GATASE_TYPE_1"/>
    <property type="match status" value="1"/>
</dbReference>
<dbReference type="CDD" id="cd01741">
    <property type="entry name" value="GATase1_1"/>
    <property type="match status" value="1"/>
</dbReference>
<dbReference type="InterPro" id="IPR044992">
    <property type="entry name" value="ChyE-like"/>
</dbReference>
<organism evidence="2 3">
    <name type="scientific">Alsobacter metallidurans</name>
    <dbReference type="NCBI Taxonomy" id="340221"/>
    <lineage>
        <taxon>Bacteria</taxon>
        <taxon>Pseudomonadati</taxon>
        <taxon>Pseudomonadota</taxon>
        <taxon>Alphaproteobacteria</taxon>
        <taxon>Hyphomicrobiales</taxon>
        <taxon>Alsobacteraceae</taxon>
        <taxon>Alsobacter</taxon>
    </lineage>
</organism>
<dbReference type="AlphaFoldDB" id="A0A917IBG1"/>
<sequence length="285" mass="31022">MRFLVVEGNTREARQRHRDDYGMTPSESYGDVLRALEPGAITDIAFPADEGANLPDGSGLESYDAVVLTGSALNAYNVEPAVTRQVELARAAYASGTPMFGSCWGIQMGALAAGGDVRRNPAGSEIGFARRIVPTEAGRTHPLLAGRPASWDAPAVHLDAVTTPPGDVSVLAFNAMTPMQAAEIRHDGGTFWGVQYHPEFSLRELAVILCRYGRHLVAEGFCRGEGDHGRYVDELMALHDEPSRQDLAWRHGLDAEVLDPTKRLTEIRNFLDMRVRPTLSARGRA</sequence>
<evidence type="ECO:0000259" key="1">
    <source>
        <dbReference type="Pfam" id="PF00117"/>
    </source>
</evidence>
<dbReference type="PANTHER" id="PTHR42695:SF5">
    <property type="entry name" value="GLUTAMINE AMIDOTRANSFERASE YLR126C-RELATED"/>
    <property type="match status" value="1"/>
</dbReference>
<proteinExistence type="predicted"/>
<evidence type="ECO:0000313" key="2">
    <source>
        <dbReference type="EMBL" id="GGH29640.1"/>
    </source>
</evidence>
<dbReference type="SUPFAM" id="SSF52317">
    <property type="entry name" value="Class I glutamine amidotransferase-like"/>
    <property type="match status" value="1"/>
</dbReference>
<comment type="caution">
    <text evidence="2">The sequence shown here is derived from an EMBL/GenBank/DDBJ whole genome shotgun (WGS) entry which is preliminary data.</text>
</comment>
<evidence type="ECO:0000313" key="3">
    <source>
        <dbReference type="Proteomes" id="UP000603912"/>
    </source>
</evidence>
<accession>A0A917IBG1</accession>